<name>A0ABM7RC45_9BACT</name>
<dbReference type="PANTHER" id="PTHR37467:SF1">
    <property type="entry name" value="EXPORTED CALCIUM-BINDING GLYCOPROTEIN"/>
    <property type="match status" value="1"/>
</dbReference>
<organism evidence="4 5">
    <name type="scientific">Haloferula helveola</name>
    <dbReference type="NCBI Taxonomy" id="490095"/>
    <lineage>
        <taxon>Bacteria</taxon>
        <taxon>Pseudomonadati</taxon>
        <taxon>Verrucomicrobiota</taxon>
        <taxon>Verrucomicrobiia</taxon>
        <taxon>Verrucomicrobiales</taxon>
        <taxon>Verrucomicrobiaceae</taxon>
        <taxon>Haloferula</taxon>
    </lineage>
</organism>
<dbReference type="InterPro" id="IPR053180">
    <property type="entry name" value="Ca-binding_acidic-repeat"/>
</dbReference>
<evidence type="ECO:0000313" key="5">
    <source>
        <dbReference type="Proteomes" id="UP001374893"/>
    </source>
</evidence>
<feature type="compositionally biased region" description="Low complexity" evidence="2">
    <location>
        <begin position="802"/>
        <end position="811"/>
    </location>
</feature>
<proteinExistence type="predicted"/>
<feature type="domain" description="SbsA Ig-like" evidence="3">
    <location>
        <begin position="310"/>
        <end position="420"/>
    </location>
</feature>
<reference evidence="4 5" key="1">
    <citation type="submission" date="2021-06" db="EMBL/GenBank/DDBJ databases">
        <title>Complete genome of Haloferula helveola possessing various polysaccharide degrading enzymes.</title>
        <authorList>
            <person name="Takami H."/>
            <person name="Huang C."/>
            <person name="Hamasaki K."/>
        </authorList>
    </citation>
    <scope>NUCLEOTIDE SEQUENCE [LARGE SCALE GENOMIC DNA]</scope>
    <source>
        <strain evidence="4 5">CN-1</strain>
    </source>
</reference>
<dbReference type="SUPFAM" id="SSF52266">
    <property type="entry name" value="SGNH hydrolase"/>
    <property type="match status" value="1"/>
</dbReference>
<accession>A0ABM7RC45</accession>
<dbReference type="Proteomes" id="UP001374893">
    <property type="component" value="Chromosome"/>
</dbReference>
<feature type="compositionally biased region" description="Acidic residues" evidence="2">
    <location>
        <begin position="754"/>
        <end position="767"/>
    </location>
</feature>
<gene>
    <name evidence="4" type="ORF">HAHE_08330</name>
</gene>
<evidence type="ECO:0000256" key="1">
    <source>
        <dbReference type="ARBA" id="ARBA00022729"/>
    </source>
</evidence>
<feature type="domain" description="SbsA Ig-like" evidence="3">
    <location>
        <begin position="194"/>
        <end position="306"/>
    </location>
</feature>
<feature type="compositionally biased region" description="Basic and acidic residues" evidence="2">
    <location>
        <begin position="815"/>
        <end position="825"/>
    </location>
</feature>
<protein>
    <recommendedName>
        <fullName evidence="3">SbsA Ig-like domain-containing protein</fullName>
    </recommendedName>
</protein>
<dbReference type="Gene3D" id="3.40.50.1110">
    <property type="entry name" value="SGNH hydrolase"/>
    <property type="match status" value="1"/>
</dbReference>
<dbReference type="Pfam" id="PF13205">
    <property type="entry name" value="Big_5"/>
    <property type="match status" value="2"/>
</dbReference>
<keyword evidence="1" id="KW-0732">Signal</keyword>
<feature type="region of interest" description="Disordered" evidence="2">
    <location>
        <begin position="710"/>
        <end position="852"/>
    </location>
</feature>
<evidence type="ECO:0000313" key="4">
    <source>
        <dbReference type="EMBL" id="BCX46925.1"/>
    </source>
</evidence>
<keyword evidence="5" id="KW-1185">Reference proteome</keyword>
<dbReference type="PANTHER" id="PTHR37467">
    <property type="entry name" value="EXPORTED CALCIUM-BINDING GLYCOPROTEIN-RELATED"/>
    <property type="match status" value="1"/>
</dbReference>
<dbReference type="InterPro" id="IPR036514">
    <property type="entry name" value="SGNH_hydro_sf"/>
</dbReference>
<sequence length="1364" mass="143783">MILPLVHAGSVTISSTPPTIDGADIGNLTSTTNHDDKTWTDTTNHGQAFTTGSDASYTLYSFSMQVRTTSQTAPAPADKTWSIRVVEIDPNNADTTTVVLETGHVSSGTWVGGDWFTWTLDTPLSLSPNTLYGIDVEMTSGGAYQPGIPYLYYNRADEVANGYRYSRGDGDPATINSTTSWDRVFHLNLASASDTVPPAILNLSPADDATDAPAVDNLAITFDEVVQAGSGDIVITETGVGVFETIPVTDPRVSFSGSVVTIDPTGTLATETDYDVQIAAGAILDTAPTPNVFAGIADATTWNFTTAPPDITPPGIASLSPADDEIDVALGANLVLTFDETVVKGTGDILIVETGSGTFETIPVTDARVTIAGGQVTIDPSGNFTYGTDYHVEISAGAFEDLAGLAFAGFAASTDWNFSTLAAPLIGTLTTSASAPIPSGLDQSNLDAATGGQSIWTDRPAQGNTFTSDATGGALKSITVQLTDGDGTISGWKDYIVRVGTVTLGSPNVFNEISSEVIRQDADIPSGSYYTFTLGAPVELAPSTLYAFQVGLAGSQQSHTAGIPQLRSTGDVFAGGQRFTGENPGAGLGTALNLTSGDLVFHLAIEHPMDPSPFRVVTAGGDLDLMWTNLLPNVGSDVWVDVWFGTDPVSDFTKVVDAGLNVTSVTVNAPVADTYYWRVDSYLEGSPTGVPVESDIFEFYITDTDLDGFPDDYELANTDPPSNTGLNPGDDLENGGAGDGLTNWEEYQLGTDPNDPDTDGDNLEDGPETVGAGLRPITDPLNPDTDGDGLDDDVESNTGVWAGAADTGTDPTDPDYDKDGLKDGIESNSGTFVDRTTDTGTNPYLPDSDSDGAGDWYEATASFTDPNDGLEKPNVPYPLPDPVGTDTGVTTKPVKVYIMSGQSNMVGIGYIDGNEPGSMESVLMRENKFPNMVDGGAYTQRNDVYYRGVVTAIGDGPLKVGVQGNRIGPEQGFGHVMGYYHDEPVLIIKSSQGNRGLAWDFMPPGSPSYTVDGITYAGYGDQDKQWDEIEPIDTPPGPYDPTSEGGWYAGKQYDDCFLDEADWHPSGSGFSSITNVADVLADFATHYPDWAAQGYEIAGFVWWQGHWDGGEQGTGTASLYATRYEQNLVNLINALRTEFNSPNAPFVVATVGFGGGTWDPGSSGDTIFNAQMAVGNPTLYPGFAGTVASVDTTGYWRDVSESPGGQGFHYNNNAETYTLVGDAMGRAMIDLLESGTTPDDYDAWAAGYPGADLSDPNADFDNDGLNNDEERIWGLNPTSGQSPSPISVGLDAAVGTLSYTRRTPSLSGATFSYEWSTDLSPGGWTTFTPVSETSDNGNPVETVEITLDAALLANPALFVRVVAN</sequence>
<feature type="compositionally biased region" description="Acidic residues" evidence="2">
    <location>
        <begin position="785"/>
        <end position="795"/>
    </location>
</feature>
<dbReference type="InterPro" id="IPR032812">
    <property type="entry name" value="SbsA_Ig"/>
</dbReference>
<evidence type="ECO:0000259" key="3">
    <source>
        <dbReference type="Pfam" id="PF13205"/>
    </source>
</evidence>
<dbReference type="EMBL" id="AP024702">
    <property type="protein sequence ID" value="BCX46925.1"/>
    <property type="molecule type" value="Genomic_DNA"/>
</dbReference>
<evidence type="ECO:0000256" key="2">
    <source>
        <dbReference type="SAM" id="MobiDB-lite"/>
    </source>
</evidence>